<evidence type="ECO:0000256" key="1">
    <source>
        <dbReference type="ARBA" id="ARBA00005968"/>
    </source>
</evidence>
<reference evidence="3" key="1">
    <citation type="submission" date="2022-11" db="EMBL/GenBank/DDBJ databases">
        <title>Centuries of genome instability and evolution in soft-shell clam transmissible cancer (bioRxiv).</title>
        <authorList>
            <person name="Hart S.F.M."/>
            <person name="Yonemitsu M.A."/>
            <person name="Giersch R.M."/>
            <person name="Beal B.F."/>
            <person name="Arriagada G."/>
            <person name="Davis B.W."/>
            <person name="Ostrander E.A."/>
            <person name="Goff S.P."/>
            <person name="Metzger M.J."/>
        </authorList>
    </citation>
    <scope>NUCLEOTIDE SEQUENCE</scope>
    <source>
        <strain evidence="3">MELC-2E11</strain>
        <tissue evidence="3">Siphon/mantle</tissue>
    </source>
</reference>
<dbReference type="SUPFAM" id="SSF49309">
    <property type="entry name" value="Transglutaminase, two C-terminal domains"/>
    <property type="match status" value="2"/>
</dbReference>
<dbReference type="InterPro" id="IPR014756">
    <property type="entry name" value="Ig_E-set"/>
</dbReference>
<evidence type="ECO:0000313" key="3">
    <source>
        <dbReference type="EMBL" id="WAR11504.1"/>
    </source>
</evidence>
<feature type="domain" description="Transglutaminase-like" evidence="2">
    <location>
        <begin position="299"/>
        <end position="366"/>
    </location>
</feature>
<name>A0ABY7EQU3_MYAAR</name>
<evidence type="ECO:0000259" key="2">
    <source>
        <dbReference type="SMART" id="SM00460"/>
    </source>
</evidence>
<dbReference type="InterPro" id="IPR001102">
    <property type="entry name" value="Transglutaminase_N"/>
</dbReference>
<comment type="similarity">
    <text evidence="1">Belongs to the transglutaminase superfamily. Transglutaminase family.</text>
</comment>
<evidence type="ECO:0000313" key="4">
    <source>
        <dbReference type="Proteomes" id="UP001164746"/>
    </source>
</evidence>
<protein>
    <submittedName>
        <fullName evidence="3">TGMH-like protein</fullName>
    </submittedName>
</protein>
<dbReference type="InterPro" id="IPR013783">
    <property type="entry name" value="Ig-like_fold"/>
</dbReference>
<dbReference type="InterPro" id="IPR036985">
    <property type="entry name" value="Transglutaminase-like_sf"/>
</dbReference>
<dbReference type="Gene3D" id="2.60.40.10">
    <property type="entry name" value="Immunoglobulins"/>
    <property type="match status" value="3"/>
</dbReference>
<dbReference type="Pfam" id="PF00868">
    <property type="entry name" value="Transglut_N"/>
    <property type="match status" value="1"/>
</dbReference>
<dbReference type="InterPro" id="IPR050779">
    <property type="entry name" value="Transglutaminase"/>
</dbReference>
<sequence>MYGLFNGKSNIIRTSDTKKLKSKDPADLQVKEVVLDIVNNTKAHYTDEFDITNPSDRASRKLLIVRRGQAFKINVTFNRAFDKNQDDLRLTFQFGKQPKPSSGTFKDIILSEMDDRNAWGAWLESSTDNVASFQIMTPPTIPVGKWKMGIDVIKRKERSSVTFRYEHKDHIYILFNPWCKDDSVYMEDEDGSLLGEYVLNDTGKIYVGSSKSIHSTPWVFGQFTGDVLNTALYLLDCGWLRDENRGNAILVARKLSALVNSNDDNGVLVGRWQEPYTGGARPTTWVGSVAILNEFFRKKKPVKYGQCWVFSGVLTTDHYVDSKGEIVNFDDRPDSRWNFHVWNDVWMARPDLEPGYGGWQAIDATPQEMSNGYAQMGPMSLRAIREGKVVMNYDGPFVFAEVNADEVYWKLDGKRGTKCISTKRVPGTKTLIPGDQDEDREDVTHLYKFKEGTPEERAAVKEAITHSKTKNICDMETKDVNFAVMGMTDLYVGQAINMQLLMENRSSDNRTIHGTVVIGTTYYTGVFHKELLKKKFRNTIVRPQQQEKCEFEVDDYYEHLLDHGLCTMSVVCYVKETEQHFIERKTVRLKYPDINFTCGIDEMNAVQLLGKKTHAEVYFENPLPIALTKCELRVEGPGLLKPVICKQPNVVPKGKFKTTITVVPTKIGKRDIVVSFNCQQLPGWKATKTITVT</sequence>
<dbReference type="PIRSF" id="PIRSF000459">
    <property type="entry name" value="TGM_EBP42"/>
    <property type="match status" value="1"/>
</dbReference>
<proteinExistence type="inferred from homology"/>
<dbReference type="InterPro" id="IPR008958">
    <property type="entry name" value="Transglutaminase_C"/>
</dbReference>
<accession>A0ABY7EQU3</accession>
<dbReference type="InterPro" id="IPR036238">
    <property type="entry name" value="Transglutaminase_C_sf"/>
</dbReference>
<keyword evidence="4" id="KW-1185">Reference proteome</keyword>
<dbReference type="Gene3D" id="3.90.260.10">
    <property type="entry name" value="Transglutaminase-like"/>
    <property type="match status" value="2"/>
</dbReference>
<organism evidence="3 4">
    <name type="scientific">Mya arenaria</name>
    <name type="common">Soft-shell clam</name>
    <dbReference type="NCBI Taxonomy" id="6604"/>
    <lineage>
        <taxon>Eukaryota</taxon>
        <taxon>Metazoa</taxon>
        <taxon>Spiralia</taxon>
        <taxon>Lophotrochozoa</taxon>
        <taxon>Mollusca</taxon>
        <taxon>Bivalvia</taxon>
        <taxon>Autobranchia</taxon>
        <taxon>Heteroconchia</taxon>
        <taxon>Euheterodonta</taxon>
        <taxon>Imparidentia</taxon>
        <taxon>Neoheterodontei</taxon>
        <taxon>Myida</taxon>
        <taxon>Myoidea</taxon>
        <taxon>Myidae</taxon>
        <taxon>Mya</taxon>
    </lineage>
</organism>
<dbReference type="InterPro" id="IPR023608">
    <property type="entry name" value="Transglutaminase_animal"/>
</dbReference>
<dbReference type="SUPFAM" id="SSF54001">
    <property type="entry name" value="Cysteine proteinases"/>
    <property type="match status" value="1"/>
</dbReference>
<dbReference type="Pfam" id="PF00927">
    <property type="entry name" value="Transglut_C"/>
    <property type="match status" value="2"/>
</dbReference>
<dbReference type="InterPro" id="IPR038765">
    <property type="entry name" value="Papain-like_cys_pep_sf"/>
</dbReference>
<dbReference type="Proteomes" id="UP001164746">
    <property type="component" value="Chromosome 8"/>
</dbReference>
<dbReference type="InterPro" id="IPR002931">
    <property type="entry name" value="Transglutaminase-like"/>
</dbReference>
<dbReference type="SMART" id="SM00460">
    <property type="entry name" value="TGc"/>
    <property type="match status" value="1"/>
</dbReference>
<dbReference type="SUPFAM" id="SSF81296">
    <property type="entry name" value="E set domains"/>
    <property type="match status" value="1"/>
</dbReference>
<dbReference type="PANTHER" id="PTHR11590:SF40">
    <property type="entry name" value="HEMOCYTE PROTEIN-GLUTAMINE GAMMA-GLUTAMYLTRANSFERASE-LIKE PROTEIN"/>
    <property type="match status" value="1"/>
</dbReference>
<dbReference type="PANTHER" id="PTHR11590">
    <property type="entry name" value="PROTEIN-GLUTAMINE GAMMA-GLUTAMYLTRANSFERASE"/>
    <property type="match status" value="1"/>
</dbReference>
<gene>
    <name evidence="3" type="ORF">MAR_025684</name>
</gene>
<dbReference type="EMBL" id="CP111019">
    <property type="protein sequence ID" value="WAR11504.1"/>
    <property type="molecule type" value="Genomic_DNA"/>
</dbReference>